<accession>A0A388L7F3</accession>
<dbReference type="Gramene" id="GBG78172">
    <property type="protein sequence ID" value="GBG78172"/>
    <property type="gene ID" value="CBR_g26205"/>
</dbReference>
<evidence type="ECO:0000256" key="1">
    <source>
        <dbReference type="SAM" id="Coils"/>
    </source>
</evidence>
<feature type="region of interest" description="Disordered" evidence="2">
    <location>
        <begin position="1"/>
        <end position="34"/>
    </location>
</feature>
<gene>
    <name evidence="3" type="ORF">CBR_g26205</name>
</gene>
<evidence type="ECO:0000313" key="4">
    <source>
        <dbReference type="Proteomes" id="UP000265515"/>
    </source>
</evidence>
<sequence>MKAEEEKAKKDKKDEERRESERKDREAFRKQLTDSMNSRLDGVVELLRNKGSSNEVEAFRKEVEKLSGRNIPAVASTSSVHGMCQDTNGLLAKMLADQERMKSQLEEALLAKRRLELVEKEMNEVIRARDEAKADAEKWQQEALHPGKRGCITLTTPATKTTARASTSTPMKTLKSPVASVDLKKISDLHRLEVETIQEMRFREFKREAEHDLEKAKEKIAQLEREKSLKTPRSNLHARMDEAYTGKGKERCALDKSASTNEKEKETFTKDERKNLRGLTKDALVAICEKEGVKYTGVKQTVDDIVTHRLKKAFPMKDTVVEVSEDLGDSAHS</sequence>
<organism evidence="3 4">
    <name type="scientific">Chara braunii</name>
    <name type="common">Braun's stonewort</name>
    <dbReference type="NCBI Taxonomy" id="69332"/>
    <lineage>
        <taxon>Eukaryota</taxon>
        <taxon>Viridiplantae</taxon>
        <taxon>Streptophyta</taxon>
        <taxon>Charophyceae</taxon>
        <taxon>Charales</taxon>
        <taxon>Characeae</taxon>
        <taxon>Chara</taxon>
    </lineage>
</organism>
<name>A0A388L7F3_CHABU</name>
<reference evidence="3 4" key="1">
    <citation type="journal article" date="2018" name="Cell">
        <title>The Chara Genome: Secondary Complexity and Implications for Plant Terrestrialization.</title>
        <authorList>
            <person name="Nishiyama T."/>
            <person name="Sakayama H."/>
            <person name="Vries J.D."/>
            <person name="Buschmann H."/>
            <person name="Saint-Marcoux D."/>
            <person name="Ullrich K.K."/>
            <person name="Haas F.B."/>
            <person name="Vanderstraeten L."/>
            <person name="Becker D."/>
            <person name="Lang D."/>
            <person name="Vosolsobe S."/>
            <person name="Rombauts S."/>
            <person name="Wilhelmsson P.K.I."/>
            <person name="Janitza P."/>
            <person name="Kern R."/>
            <person name="Heyl A."/>
            <person name="Rumpler F."/>
            <person name="Villalobos L.I.A.C."/>
            <person name="Clay J.M."/>
            <person name="Skokan R."/>
            <person name="Toyoda A."/>
            <person name="Suzuki Y."/>
            <person name="Kagoshima H."/>
            <person name="Schijlen E."/>
            <person name="Tajeshwar N."/>
            <person name="Catarino B."/>
            <person name="Hetherington A.J."/>
            <person name="Saltykova A."/>
            <person name="Bonnot C."/>
            <person name="Breuninger H."/>
            <person name="Symeonidi A."/>
            <person name="Radhakrishnan G.V."/>
            <person name="Van Nieuwerburgh F."/>
            <person name="Deforce D."/>
            <person name="Chang C."/>
            <person name="Karol K.G."/>
            <person name="Hedrich R."/>
            <person name="Ulvskov P."/>
            <person name="Glockner G."/>
            <person name="Delwiche C.F."/>
            <person name="Petrasek J."/>
            <person name="Van de Peer Y."/>
            <person name="Friml J."/>
            <person name="Beilby M."/>
            <person name="Dolan L."/>
            <person name="Kohara Y."/>
            <person name="Sugano S."/>
            <person name="Fujiyama A."/>
            <person name="Delaux P.-M."/>
            <person name="Quint M."/>
            <person name="TheiBen G."/>
            <person name="Hagemann M."/>
            <person name="Harholt J."/>
            <person name="Dunand C."/>
            <person name="Zachgo S."/>
            <person name="Langdale J."/>
            <person name="Maumus F."/>
            <person name="Straeten D.V.D."/>
            <person name="Gould S.B."/>
            <person name="Rensing S.A."/>
        </authorList>
    </citation>
    <scope>NUCLEOTIDE SEQUENCE [LARGE SCALE GENOMIC DNA]</scope>
    <source>
        <strain evidence="3 4">S276</strain>
    </source>
</reference>
<feature type="coiled-coil region" evidence="1">
    <location>
        <begin position="95"/>
        <end position="142"/>
    </location>
</feature>
<keyword evidence="1" id="KW-0175">Coiled coil</keyword>
<dbReference type="EMBL" id="BFEA01000288">
    <property type="protein sequence ID" value="GBG78172.1"/>
    <property type="molecule type" value="Genomic_DNA"/>
</dbReference>
<keyword evidence="4" id="KW-1185">Reference proteome</keyword>
<proteinExistence type="predicted"/>
<dbReference type="Proteomes" id="UP000265515">
    <property type="component" value="Unassembled WGS sequence"/>
</dbReference>
<comment type="caution">
    <text evidence="3">The sequence shown here is derived from an EMBL/GenBank/DDBJ whole genome shotgun (WGS) entry which is preliminary data.</text>
</comment>
<dbReference type="AlphaFoldDB" id="A0A388L7F3"/>
<protein>
    <submittedName>
        <fullName evidence="3">Uncharacterized protein</fullName>
    </submittedName>
</protein>
<evidence type="ECO:0000256" key="2">
    <source>
        <dbReference type="SAM" id="MobiDB-lite"/>
    </source>
</evidence>
<feature type="compositionally biased region" description="Basic and acidic residues" evidence="2">
    <location>
        <begin position="1"/>
        <end position="32"/>
    </location>
</feature>
<evidence type="ECO:0000313" key="3">
    <source>
        <dbReference type="EMBL" id="GBG78172.1"/>
    </source>
</evidence>